<dbReference type="PIRSF" id="PIRSF028111">
    <property type="entry name" value="UCP028111"/>
    <property type="match status" value="1"/>
</dbReference>
<evidence type="ECO:0000313" key="3">
    <source>
        <dbReference type="EMBL" id="SIS84682.1"/>
    </source>
</evidence>
<feature type="domain" description="DUF7168" evidence="2">
    <location>
        <begin position="50"/>
        <end position="195"/>
    </location>
</feature>
<dbReference type="STRING" id="80876.SAMN05421779_10483"/>
<name>A0A1N7MF59_9PROT</name>
<dbReference type="InterPro" id="IPR016868">
    <property type="entry name" value="Phage_B3_Orf5"/>
</dbReference>
<proteinExistence type="predicted"/>
<evidence type="ECO:0000259" key="1">
    <source>
        <dbReference type="Pfam" id="PF10979"/>
    </source>
</evidence>
<dbReference type="RefSeq" id="WP_175617055.1">
    <property type="nucleotide sequence ID" value="NZ_FTOA01000004.1"/>
</dbReference>
<organism evidence="3 4">
    <name type="scientific">Insolitispirillum peregrinum</name>
    <dbReference type="NCBI Taxonomy" id="80876"/>
    <lineage>
        <taxon>Bacteria</taxon>
        <taxon>Pseudomonadati</taxon>
        <taxon>Pseudomonadota</taxon>
        <taxon>Alphaproteobacteria</taxon>
        <taxon>Rhodospirillales</taxon>
        <taxon>Novispirillaceae</taxon>
        <taxon>Insolitispirillum</taxon>
    </lineage>
</organism>
<dbReference type="Pfam" id="PF23771">
    <property type="entry name" value="DUF7168"/>
    <property type="match status" value="1"/>
</dbReference>
<gene>
    <name evidence="3" type="ORF">SAMN05421779_10483</name>
</gene>
<dbReference type="Proteomes" id="UP000185678">
    <property type="component" value="Unassembled WGS sequence"/>
</dbReference>
<dbReference type="Pfam" id="PF10979">
    <property type="entry name" value="DUF2786"/>
    <property type="match status" value="1"/>
</dbReference>
<keyword evidence="4" id="KW-1185">Reference proteome</keyword>
<sequence length="240" mass="26199">MSDTDRMVAKIKKLLALAASPNEAEAAAALSKAKELMEKHSISDTAIRLADITEAKGKASVADRPNRWESDLVDLVARAFGCKTIFFSGGYEPRGYGYRRAKGEWHFIAASPIPDIASYAFQVLLRQLAAQRAAYVAALPKNLKRATKIRRGDLFAEAWVASASEKVMSFAGQDRQADITAWIKSRYPALGELALVTRTDTIRPDDHRALDAGYAAGANVRLDQAVAANTRPEMIGRFDA</sequence>
<dbReference type="AlphaFoldDB" id="A0A1N7MF59"/>
<dbReference type="EMBL" id="FTOA01000004">
    <property type="protein sequence ID" value="SIS84682.1"/>
    <property type="molecule type" value="Genomic_DNA"/>
</dbReference>
<dbReference type="InterPro" id="IPR024498">
    <property type="entry name" value="DUF2786"/>
</dbReference>
<evidence type="ECO:0000259" key="2">
    <source>
        <dbReference type="Pfam" id="PF23771"/>
    </source>
</evidence>
<evidence type="ECO:0000313" key="4">
    <source>
        <dbReference type="Proteomes" id="UP000185678"/>
    </source>
</evidence>
<reference evidence="3 4" key="1">
    <citation type="submission" date="2017-01" db="EMBL/GenBank/DDBJ databases">
        <authorList>
            <person name="Mah S.A."/>
            <person name="Swanson W.J."/>
            <person name="Moy G.W."/>
            <person name="Vacquier V.D."/>
        </authorList>
    </citation>
    <scope>NUCLEOTIDE SEQUENCE [LARGE SCALE GENOMIC DNA]</scope>
    <source>
        <strain evidence="3 4">DSM 11589</strain>
    </source>
</reference>
<dbReference type="InterPro" id="IPR055592">
    <property type="entry name" value="DUF7168"/>
</dbReference>
<accession>A0A1N7MF59</accession>
<protein>
    <submittedName>
        <fullName evidence="3">Uncharacterized protein</fullName>
    </submittedName>
</protein>
<feature type="domain" description="DUF2786" evidence="1">
    <location>
        <begin position="6"/>
        <end position="43"/>
    </location>
</feature>